<feature type="transmembrane region" description="Helical" evidence="6">
    <location>
        <begin position="58"/>
        <end position="79"/>
    </location>
</feature>
<keyword evidence="6" id="KW-1133">Transmembrane helix</keyword>
<dbReference type="PIRSF" id="PIRSF015665">
    <property type="entry name" value="CHOPT"/>
    <property type="match status" value="1"/>
</dbReference>
<evidence type="ECO:0000256" key="3">
    <source>
        <dbReference type="ARBA" id="ARBA00022679"/>
    </source>
</evidence>
<evidence type="ECO:0000256" key="5">
    <source>
        <dbReference type="RuleBase" id="RU003750"/>
    </source>
</evidence>
<feature type="transmembrane region" description="Helical" evidence="6">
    <location>
        <begin position="262"/>
        <end position="284"/>
    </location>
</feature>
<evidence type="ECO:0000313" key="8">
    <source>
        <dbReference type="Proteomes" id="UP000268162"/>
    </source>
</evidence>
<keyword evidence="3 5" id="KW-0808">Transferase</keyword>
<feature type="transmembrane region" description="Helical" evidence="6">
    <location>
        <begin position="361"/>
        <end position="382"/>
    </location>
</feature>
<feature type="transmembrane region" description="Helical" evidence="6">
    <location>
        <begin position="296"/>
        <end position="317"/>
    </location>
</feature>
<protein>
    <submittedName>
        <fullName evidence="7">CDP-alcohol phosphatidyltransferase-domain-containing protein</fullName>
    </submittedName>
</protein>
<dbReference type="GO" id="GO:0016780">
    <property type="term" value="F:phosphotransferase activity, for other substituted phosphate groups"/>
    <property type="evidence" value="ECO:0007669"/>
    <property type="project" value="InterPro"/>
</dbReference>
<dbReference type="Proteomes" id="UP000268162">
    <property type="component" value="Unassembled WGS sequence"/>
</dbReference>
<dbReference type="EMBL" id="ML002490">
    <property type="protein sequence ID" value="RKP37468.1"/>
    <property type="molecule type" value="Genomic_DNA"/>
</dbReference>
<feature type="transmembrane region" description="Helical" evidence="6">
    <location>
        <begin position="85"/>
        <end position="103"/>
    </location>
</feature>
<evidence type="ECO:0000256" key="2">
    <source>
        <dbReference type="ARBA" id="ARBA00010441"/>
    </source>
</evidence>
<dbReference type="InterPro" id="IPR043130">
    <property type="entry name" value="CDP-OH_PTrfase_TM_dom"/>
</dbReference>
<dbReference type="PANTHER" id="PTHR10414:SF77">
    <property type="entry name" value="CDP-ALCOHOL PHOSPHATIDYLTRANSFERASE FAMILY PROTEIN"/>
    <property type="match status" value="1"/>
</dbReference>
<feature type="transmembrane region" description="Helical" evidence="6">
    <location>
        <begin position="324"/>
        <end position="341"/>
    </location>
</feature>
<evidence type="ECO:0000313" key="7">
    <source>
        <dbReference type="EMBL" id="RKP37468.1"/>
    </source>
</evidence>
<dbReference type="PROSITE" id="PS00379">
    <property type="entry name" value="CDP_ALCOHOL_P_TRANSF"/>
    <property type="match status" value="1"/>
</dbReference>
<comment type="subcellular location">
    <subcellularLocation>
        <location evidence="1">Membrane</location>
    </subcellularLocation>
</comment>
<dbReference type="PANTHER" id="PTHR10414">
    <property type="entry name" value="ETHANOLAMINEPHOSPHOTRANSFERASE"/>
    <property type="match status" value="1"/>
</dbReference>
<keyword evidence="8" id="KW-1185">Reference proteome</keyword>
<dbReference type="GO" id="GO:0008654">
    <property type="term" value="P:phospholipid biosynthetic process"/>
    <property type="evidence" value="ECO:0007669"/>
    <property type="project" value="InterPro"/>
</dbReference>
<dbReference type="AlphaFoldDB" id="A0A4P9ZW06"/>
<dbReference type="InterPro" id="IPR000462">
    <property type="entry name" value="CDP-OH_P_trans"/>
</dbReference>
<dbReference type="InterPro" id="IPR048254">
    <property type="entry name" value="CDP_ALCOHOL_P_TRANSF_CS"/>
</dbReference>
<evidence type="ECO:0000256" key="1">
    <source>
        <dbReference type="ARBA" id="ARBA00004370"/>
    </source>
</evidence>
<keyword evidence="4 6" id="KW-0472">Membrane</keyword>
<proteinExistence type="inferred from homology"/>
<dbReference type="GO" id="GO:0016020">
    <property type="term" value="C:membrane"/>
    <property type="evidence" value="ECO:0007669"/>
    <property type="project" value="UniProtKB-SubCell"/>
</dbReference>
<name>A0A4P9ZW06_9FUNG</name>
<sequence>MFLSRFTSGSSVVSEEALANLKFYRYQAVDLSYTTHYILRHYWNWCVTLFPLWMAPNLITLVGLGFVVVNLALFLYYTPDLVGPAPTWLYFSSALGLWLYSTFDNVDGKQARRTGTSSPLGELFDHGCDALNCSIGGLLQAAAMGMGHSWLTVGIVFNTSLTFYLSTWEEYHTGVLFLGIINGPTEGLILACTAMFCSGLYGPGIYQLNARAALGAWAPDFLPADYKVVDCCMFLLLAGAIFTHAPYCLLAVFRACRRKQISYFRTLGELLPMVLFLGSAYLWLASPDSSIFADQHVALFILTAGIAFGRIATKIILAHVTQSAFPWFTVQIFPVLIGAALTNVPRWLGLAPILTPTYELYFLWGSFVFASVAYIHWSLFVIDRFCTYLNIKCLTIPYPPVEKKAQ</sequence>
<reference evidence="8" key="1">
    <citation type="journal article" date="2018" name="Nat. Microbiol.">
        <title>Leveraging single-cell genomics to expand the fungal tree of life.</title>
        <authorList>
            <person name="Ahrendt S.R."/>
            <person name="Quandt C.A."/>
            <person name="Ciobanu D."/>
            <person name="Clum A."/>
            <person name="Salamov A."/>
            <person name="Andreopoulos B."/>
            <person name="Cheng J.F."/>
            <person name="Woyke T."/>
            <person name="Pelin A."/>
            <person name="Henrissat B."/>
            <person name="Reynolds N.K."/>
            <person name="Benny G.L."/>
            <person name="Smith M.E."/>
            <person name="James T.Y."/>
            <person name="Grigoriev I.V."/>
        </authorList>
    </citation>
    <scope>NUCLEOTIDE SEQUENCE [LARGE SCALE GENOMIC DNA]</scope>
    <source>
        <strain evidence="8">RSA 468</strain>
    </source>
</reference>
<organism evidence="7 8">
    <name type="scientific">Dimargaris cristalligena</name>
    <dbReference type="NCBI Taxonomy" id="215637"/>
    <lineage>
        <taxon>Eukaryota</taxon>
        <taxon>Fungi</taxon>
        <taxon>Fungi incertae sedis</taxon>
        <taxon>Zoopagomycota</taxon>
        <taxon>Kickxellomycotina</taxon>
        <taxon>Dimargaritomycetes</taxon>
        <taxon>Dimargaritales</taxon>
        <taxon>Dimargaritaceae</taxon>
        <taxon>Dimargaris</taxon>
    </lineage>
</organism>
<accession>A0A4P9ZW06</accession>
<comment type="similarity">
    <text evidence="2 5">Belongs to the CDP-alcohol phosphatidyltransferase class-I family.</text>
</comment>
<dbReference type="InterPro" id="IPR014472">
    <property type="entry name" value="CHOPT"/>
</dbReference>
<evidence type="ECO:0000256" key="4">
    <source>
        <dbReference type="ARBA" id="ARBA00023136"/>
    </source>
</evidence>
<dbReference type="Pfam" id="PF01066">
    <property type="entry name" value="CDP-OH_P_transf"/>
    <property type="match status" value="1"/>
</dbReference>
<feature type="transmembrane region" description="Helical" evidence="6">
    <location>
        <begin position="226"/>
        <end position="250"/>
    </location>
</feature>
<gene>
    <name evidence="7" type="ORF">BJ085DRAFT_18906</name>
</gene>
<dbReference type="STRING" id="215637.A0A4P9ZW06"/>
<evidence type="ECO:0000256" key="6">
    <source>
        <dbReference type="SAM" id="Phobius"/>
    </source>
</evidence>
<dbReference type="Gene3D" id="1.20.120.1760">
    <property type="match status" value="1"/>
</dbReference>
<keyword evidence="6" id="KW-0812">Transmembrane</keyword>